<sequence>MSTTDQSIAGEGMALGLHPSAKNPVGGCGHLRLHA</sequence>
<dbReference type="Proteomes" id="UP000316196">
    <property type="component" value="Unassembled WGS sequence"/>
</dbReference>
<proteinExistence type="predicted"/>
<accession>A0A542Z889</accession>
<feature type="region of interest" description="Disordered" evidence="1">
    <location>
        <begin position="1"/>
        <end position="35"/>
    </location>
</feature>
<evidence type="ECO:0000313" key="3">
    <source>
        <dbReference type="Proteomes" id="UP000316196"/>
    </source>
</evidence>
<protein>
    <submittedName>
        <fullName evidence="2">Uncharacterized protein</fullName>
    </submittedName>
</protein>
<dbReference type="EMBL" id="VFOR01000004">
    <property type="protein sequence ID" value="TQL56548.1"/>
    <property type="molecule type" value="Genomic_DNA"/>
</dbReference>
<dbReference type="AlphaFoldDB" id="A0A542Z889"/>
<organism evidence="2 3">
    <name type="scientific">Propioniferax innocua</name>
    <dbReference type="NCBI Taxonomy" id="1753"/>
    <lineage>
        <taxon>Bacteria</taxon>
        <taxon>Bacillati</taxon>
        <taxon>Actinomycetota</taxon>
        <taxon>Actinomycetes</taxon>
        <taxon>Propionibacteriales</taxon>
        <taxon>Propionibacteriaceae</taxon>
        <taxon>Propioniferax</taxon>
    </lineage>
</organism>
<evidence type="ECO:0000313" key="2">
    <source>
        <dbReference type="EMBL" id="TQL56548.1"/>
    </source>
</evidence>
<name>A0A542Z889_9ACTN</name>
<gene>
    <name evidence="2" type="ORF">FB460_2438</name>
</gene>
<reference evidence="2 3" key="1">
    <citation type="submission" date="2019-06" db="EMBL/GenBank/DDBJ databases">
        <title>Sequencing the genomes of 1000 actinobacteria strains.</title>
        <authorList>
            <person name="Klenk H.-P."/>
        </authorList>
    </citation>
    <scope>NUCLEOTIDE SEQUENCE [LARGE SCALE GENOMIC DNA]</scope>
    <source>
        <strain evidence="2 3">DSM 8251</strain>
    </source>
</reference>
<keyword evidence="3" id="KW-1185">Reference proteome</keyword>
<evidence type="ECO:0000256" key="1">
    <source>
        <dbReference type="SAM" id="MobiDB-lite"/>
    </source>
</evidence>
<comment type="caution">
    <text evidence="2">The sequence shown here is derived from an EMBL/GenBank/DDBJ whole genome shotgun (WGS) entry which is preliminary data.</text>
</comment>